<comment type="caution">
    <text evidence="3">The sequence shown here is derived from an EMBL/GenBank/DDBJ whole genome shotgun (WGS) entry which is preliminary data.</text>
</comment>
<dbReference type="EMBL" id="BRLB01000002">
    <property type="protein sequence ID" value="GKX29062.1"/>
    <property type="molecule type" value="Genomic_DNA"/>
</dbReference>
<reference evidence="3" key="1">
    <citation type="submission" date="2022-06" db="EMBL/GenBank/DDBJ databases">
        <title>Vallitalea longa sp. nov., an anaerobic bacterium isolated from marine sediment.</title>
        <authorList>
            <person name="Hirano S."/>
            <person name="Terahara T."/>
            <person name="Mori K."/>
            <person name="Hamada M."/>
            <person name="Matsumoto R."/>
            <person name="Kobayashi T."/>
        </authorList>
    </citation>
    <scope>NUCLEOTIDE SEQUENCE</scope>
    <source>
        <strain evidence="3">SH18-1</strain>
    </source>
</reference>
<sequence length="286" mass="33391">MKKEYYNVEAKIKDRHSWFKIIIISLFAVIITIKIFTTDFTISFKDITYTDLLSTILAFFAIGLSVAFYFKATETSNNFYDNTFKFTKEISGLLKSIESGFGEKLNHLDEGYSKLSTKFDSQYSVSRENAKEEIAKEETKLTKMQEDRNKLFETLVKRANLQKEERNKFISDLSNKDEEIKSLERQLDFLKAQVNGSNGSSITISMIEYSHNLLRHIPMLKGMILESPKDIIQRFFKDNIDMMEEEYIRDLMHIGYLDDNLNLTEEGISFLRNIALVEINLKHKNN</sequence>
<dbReference type="RefSeq" id="WP_281814177.1">
    <property type="nucleotide sequence ID" value="NZ_BRLB01000002.1"/>
</dbReference>
<feature type="transmembrane region" description="Helical" evidence="2">
    <location>
        <begin position="52"/>
        <end position="70"/>
    </location>
</feature>
<evidence type="ECO:0000256" key="2">
    <source>
        <dbReference type="SAM" id="Phobius"/>
    </source>
</evidence>
<organism evidence="3 4">
    <name type="scientific">Vallitalea longa</name>
    <dbReference type="NCBI Taxonomy" id="2936439"/>
    <lineage>
        <taxon>Bacteria</taxon>
        <taxon>Bacillati</taxon>
        <taxon>Bacillota</taxon>
        <taxon>Clostridia</taxon>
        <taxon>Lachnospirales</taxon>
        <taxon>Vallitaleaceae</taxon>
        <taxon>Vallitalea</taxon>
    </lineage>
</organism>
<keyword evidence="2" id="KW-0472">Membrane</keyword>
<evidence type="ECO:0000313" key="3">
    <source>
        <dbReference type="EMBL" id="GKX29062.1"/>
    </source>
</evidence>
<keyword evidence="1" id="KW-0175">Coiled coil</keyword>
<protein>
    <submittedName>
        <fullName evidence="3">Uncharacterized protein</fullName>
    </submittedName>
</protein>
<evidence type="ECO:0000313" key="4">
    <source>
        <dbReference type="Proteomes" id="UP001144256"/>
    </source>
</evidence>
<dbReference type="Proteomes" id="UP001144256">
    <property type="component" value="Unassembled WGS sequence"/>
</dbReference>
<feature type="coiled-coil region" evidence="1">
    <location>
        <begin position="127"/>
        <end position="200"/>
    </location>
</feature>
<keyword evidence="4" id="KW-1185">Reference proteome</keyword>
<name>A0A9W5Y8E1_9FIRM</name>
<evidence type="ECO:0000256" key="1">
    <source>
        <dbReference type="SAM" id="Coils"/>
    </source>
</evidence>
<gene>
    <name evidence="3" type="ORF">SH1V18_15420</name>
</gene>
<accession>A0A9W5Y8E1</accession>
<keyword evidence="2" id="KW-0812">Transmembrane</keyword>
<feature type="transmembrane region" description="Helical" evidence="2">
    <location>
        <begin position="21"/>
        <end position="40"/>
    </location>
</feature>
<dbReference type="AlphaFoldDB" id="A0A9W5Y8E1"/>
<keyword evidence="2" id="KW-1133">Transmembrane helix</keyword>
<proteinExistence type="predicted"/>